<reference evidence="5 6" key="1">
    <citation type="submission" date="2017-09" db="EMBL/GenBank/DDBJ databases">
        <title>Bacterial strain isolated from the female urinary microbiota.</title>
        <authorList>
            <person name="Thomas-White K."/>
            <person name="Kumar N."/>
            <person name="Forster S."/>
            <person name="Putonti C."/>
            <person name="Lawley T."/>
            <person name="Wolfe A.J."/>
        </authorList>
    </citation>
    <scope>NUCLEOTIDE SEQUENCE [LARGE SCALE GENOMIC DNA]</scope>
    <source>
        <strain evidence="5 6">UMB0680</strain>
    </source>
</reference>
<gene>
    <name evidence="5" type="ORF">CJ198_06790</name>
</gene>
<feature type="domain" description="Stealth protein CR2 conserved region 2" evidence="1">
    <location>
        <begin position="252"/>
        <end position="357"/>
    </location>
</feature>
<organism evidence="5 6">
    <name type="scientific">Brevibacterium luteolum</name>
    <dbReference type="NCBI Taxonomy" id="199591"/>
    <lineage>
        <taxon>Bacteria</taxon>
        <taxon>Bacillati</taxon>
        <taxon>Actinomycetota</taxon>
        <taxon>Actinomycetes</taxon>
        <taxon>Micrococcales</taxon>
        <taxon>Brevibacteriaceae</taxon>
        <taxon>Brevibacterium</taxon>
    </lineage>
</organism>
<dbReference type="RefSeq" id="WP_146004343.1">
    <property type="nucleotide sequence ID" value="NZ_PNFZ01000003.1"/>
</dbReference>
<protein>
    <recommendedName>
        <fullName evidence="7">Sugar phosphotransferase</fullName>
    </recommendedName>
</protein>
<dbReference type="Pfam" id="PF17103">
    <property type="entry name" value="Stealth_CR4"/>
    <property type="match status" value="1"/>
</dbReference>
<dbReference type="Pfam" id="PF11380">
    <property type="entry name" value="Stealth_CR2"/>
    <property type="match status" value="1"/>
</dbReference>
<dbReference type="Pfam" id="PF17102">
    <property type="entry name" value="Stealth_CR3"/>
    <property type="match status" value="1"/>
</dbReference>
<dbReference type="Proteomes" id="UP000235703">
    <property type="component" value="Unassembled WGS sequence"/>
</dbReference>
<feature type="domain" description="Stealth protein CR3 conserved region 3" evidence="3">
    <location>
        <begin position="402"/>
        <end position="447"/>
    </location>
</feature>
<comment type="caution">
    <text evidence="5">The sequence shown here is derived from an EMBL/GenBank/DDBJ whole genome shotgun (WGS) entry which is preliminary data.</text>
</comment>
<keyword evidence="6" id="KW-1185">Reference proteome</keyword>
<dbReference type="OrthoDB" id="9776077at2"/>
<dbReference type="InterPro" id="IPR031358">
    <property type="entry name" value="Stealth_CR1"/>
</dbReference>
<dbReference type="EMBL" id="PNFZ01000003">
    <property type="protein sequence ID" value="PMB98076.1"/>
    <property type="molecule type" value="Genomic_DNA"/>
</dbReference>
<evidence type="ECO:0000259" key="4">
    <source>
        <dbReference type="Pfam" id="PF17103"/>
    </source>
</evidence>
<dbReference type="Pfam" id="PF17101">
    <property type="entry name" value="Stealth_CR1"/>
    <property type="match status" value="1"/>
</dbReference>
<evidence type="ECO:0000313" key="6">
    <source>
        <dbReference type="Proteomes" id="UP000235703"/>
    </source>
</evidence>
<dbReference type="InterPro" id="IPR031357">
    <property type="entry name" value="Stealth_CR3"/>
</dbReference>
<dbReference type="GO" id="GO:0016772">
    <property type="term" value="F:transferase activity, transferring phosphorus-containing groups"/>
    <property type="evidence" value="ECO:0007669"/>
    <property type="project" value="InterPro"/>
</dbReference>
<dbReference type="AlphaFoldDB" id="A0A2N6PHB7"/>
<name>A0A2N6PHB7_9MICO</name>
<proteinExistence type="predicted"/>
<feature type="domain" description="Stealth protein CR1 conserved region 1" evidence="2">
    <location>
        <begin position="212"/>
        <end position="232"/>
    </location>
</feature>
<evidence type="ECO:0000259" key="3">
    <source>
        <dbReference type="Pfam" id="PF17102"/>
    </source>
</evidence>
<evidence type="ECO:0000313" key="5">
    <source>
        <dbReference type="EMBL" id="PMB98076.1"/>
    </source>
</evidence>
<dbReference type="InterPro" id="IPR021520">
    <property type="entry name" value="Stealth_CR2"/>
</dbReference>
<evidence type="ECO:0000259" key="2">
    <source>
        <dbReference type="Pfam" id="PF17101"/>
    </source>
</evidence>
<accession>A0A2N6PHB7</accession>
<feature type="domain" description="Stealth protein CR4 conserved region 4" evidence="4">
    <location>
        <begin position="481"/>
        <end position="524"/>
    </location>
</feature>
<dbReference type="GO" id="GO:0000271">
    <property type="term" value="P:polysaccharide biosynthetic process"/>
    <property type="evidence" value="ECO:0007669"/>
    <property type="project" value="UniProtKB-KW"/>
</dbReference>
<evidence type="ECO:0008006" key="7">
    <source>
        <dbReference type="Google" id="ProtNLM"/>
    </source>
</evidence>
<evidence type="ECO:0000259" key="1">
    <source>
        <dbReference type="Pfam" id="PF11380"/>
    </source>
</evidence>
<dbReference type="InterPro" id="IPR031356">
    <property type="entry name" value="Stealth_CR4"/>
</dbReference>
<sequence length="534" mass="61185">MEQKLWLSKFGHREHEWQQRILKPRQVPGVRAQQGFDALRNVQQNLQTVRSALTGQGIEFVQLPQISRFQPILVVSERQVTAVIETAAKLPRSEGWQMTIVGRNSRTMAIAAAKAMPKEVRRIYLERRITDAGGITLSTPQEQVVIEPWKVLGKGTERVDGETHIPGTLHRKILKRTTAIEYITPDNWRRAVDENESAIEWSHPHVLDVEGPVDIVYTWVDGSDPEWSRRKQLAAGTVVEDEFNETAANFSRYASRDELLYSLRSVEYYANWVNHIYIVTDKQIPEWLNTEHPKITVVDHTEIFSDPSVLPVFNSHAIESQLHHIPGLSEKYLYLNDDFFFMRPVEPTLFYTGNGLSRFFPSTAPLDVDPASARDLPVLSAAKRNRTYMIENHGRVVTNKFKHTPQPQLRSVLEAMESEHPELFAQVAASRFRHPDDYSIPSALYHFDAYARGKAIDSRIKYGYMDIARTDAELYLQRLSRRTDLDVLCLNDTNTSEEGAERLNSILRDFLEERFPVPSSFEKTTGGSMGRVTQ</sequence>